<evidence type="ECO:0000259" key="5">
    <source>
        <dbReference type="Pfam" id="PF13505"/>
    </source>
</evidence>
<keyword evidence="3" id="KW-0472">Membrane</keyword>
<protein>
    <submittedName>
        <fullName evidence="6">OmpA-like transmembrane domain protein</fullName>
    </submittedName>
</protein>
<evidence type="ECO:0000313" key="7">
    <source>
        <dbReference type="Proteomes" id="UP000193061"/>
    </source>
</evidence>
<keyword evidence="6" id="KW-0812">Transmembrane</keyword>
<evidence type="ECO:0000313" key="6">
    <source>
        <dbReference type="EMBL" id="SLN51116.1"/>
    </source>
</evidence>
<keyword evidence="2" id="KW-0732">Signal</keyword>
<sequence length="256" mass="27604">MYMVNTEANRQYKNAAKALTMTVVLVAGTELSIAGNLEEIAEPTVLAPAPATELDLNGFYAGGSLAYAFGQDDEVGHTDPNGRFVANAGTFEPEGLNYGLRLGWRNNLPLPSGGRLFVYGFELGYDFSDIEDSFSTAAYDASTEIESVLSLKYKGGITNSKKNTLFYTTLGYINTEFDYDVNGATGGDTIALNGSDNQGGLVFGLGVERAINQNLSALLEWEYNYINSFTLRDSAGASTVVTPSFNNIRLGLNYSF</sequence>
<dbReference type="InterPro" id="IPR051692">
    <property type="entry name" value="OMP-like"/>
</dbReference>
<name>A0A1X6ZH65_9RHOB</name>
<evidence type="ECO:0000256" key="2">
    <source>
        <dbReference type="ARBA" id="ARBA00022729"/>
    </source>
</evidence>
<proteinExistence type="inferred from homology"/>
<feature type="domain" description="Outer membrane protein beta-barrel" evidence="5">
    <location>
        <begin position="47"/>
        <end position="256"/>
    </location>
</feature>
<keyword evidence="7" id="KW-1185">Reference proteome</keyword>
<dbReference type="GO" id="GO:0016020">
    <property type="term" value="C:membrane"/>
    <property type="evidence" value="ECO:0007669"/>
    <property type="project" value="UniProtKB-SubCell"/>
</dbReference>
<reference evidence="6 7" key="1">
    <citation type="submission" date="2017-03" db="EMBL/GenBank/DDBJ databases">
        <authorList>
            <person name="Afonso C.L."/>
            <person name="Miller P.J."/>
            <person name="Scott M.A."/>
            <person name="Spackman E."/>
            <person name="Goraichik I."/>
            <person name="Dimitrov K.M."/>
            <person name="Suarez D.L."/>
            <person name="Swayne D.E."/>
        </authorList>
    </citation>
    <scope>NUCLEOTIDE SEQUENCE [LARGE SCALE GENOMIC DNA]</scope>
    <source>
        <strain evidence="6 7">CECT 7450</strain>
    </source>
</reference>
<organism evidence="6 7">
    <name type="scientific">Roseovarius albus</name>
    <dbReference type="NCBI Taxonomy" id="1247867"/>
    <lineage>
        <taxon>Bacteria</taxon>
        <taxon>Pseudomonadati</taxon>
        <taxon>Pseudomonadota</taxon>
        <taxon>Alphaproteobacteria</taxon>
        <taxon>Rhodobacterales</taxon>
        <taxon>Roseobacteraceae</taxon>
        <taxon>Roseovarius</taxon>
    </lineage>
</organism>
<comment type="similarity">
    <text evidence="4">Belongs to the Omp25/RopB family.</text>
</comment>
<evidence type="ECO:0000256" key="3">
    <source>
        <dbReference type="ARBA" id="ARBA00023136"/>
    </source>
</evidence>
<dbReference type="PANTHER" id="PTHR34001">
    <property type="entry name" value="BLL7405 PROTEIN"/>
    <property type="match status" value="1"/>
</dbReference>
<dbReference type="Proteomes" id="UP000193061">
    <property type="component" value="Unassembled WGS sequence"/>
</dbReference>
<gene>
    <name evidence="6" type="ORF">ROA7450_02554</name>
</gene>
<dbReference type="Pfam" id="PF13505">
    <property type="entry name" value="OMP_b-brl"/>
    <property type="match status" value="1"/>
</dbReference>
<evidence type="ECO:0000256" key="1">
    <source>
        <dbReference type="ARBA" id="ARBA00004370"/>
    </source>
</evidence>
<dbReference type="SUPFAM" id="SSF56925">
    <property type="entry name" value="OMPA-like"/>
    <property type="match status" value="1"/>
</dbReference>
<dbReference type="PANTHER" id="PTHR34001:SF3">
    <property type="entry name" value="BLL7405 PROTEIN"/>
    <property type="match status" value="1"/>
</dbReference>
<dbReference type="AlphaFoldDB" id="A0A1X6ZH65"/>
<dbReference type="Gene3D" id="2.40.160.20">
    <property type="match status" value="1"/>
</dbReference>
<accession>A0A1X6ZH65</accession>
<comment type="subcellular location">
    <subcellularLocation>
        <location evidence="1">Membrane</location>
    </subcellularLocation>
</comment>
<dbReference type="EMBL" id="FWFX01000007">
    <property type="protein sequence ID" value="SLN51116.1"/>
    <property type="molecule type" value="Genomic_DNA"/>
</dbReference>
<evidence type="ECO:0000256" key="4">
    <source>
        <dbReference type="ARBA" id="ARBA00038306"/>
    </source>
</evidence>
<dbReference type="InterPro" id="IPR027385">
    <property type="entry name" value="Beta-barrel_OMP"/>
</dbReference>
<dbReference type="InterPro" id="IPR011250">
    <property type="entry name" value="OMP/PagP_B-barrel"/>
</dbReference>